<feature type="compositionally biased region" description="Basic and acidic residues" evidence="8">
    <location>
        <begin position="328"/>
        <end position="347"/>
    </location>
</feature>
<evidence type="ECO:0000259" key="9">
    <source>
        <dbReference type="Pfam" id="PF14738"/>
    </source>
</evidence>
<feature type="compositionally biased region" description="Basic and acidic residues" evidence="8">
    <location>
        <begin position="472"/>
        <end position="496"/>
    </location>
</feature>
<evidence type="ECO:0000256" key="5">
    <source>
        <dbReference type="ARBA" id="ARBA00029468"/>
    </source>
</evidence>
<keyword evidence="7" id="KW-0175">Coiled coil</keyword>
<keyword evidence="4" id="KW-0966">Cell projection</keyword>
<comment type="subcellular location">
    <subcellularLocation>
        <location evidence="1">Cytoplasm</location>
        <location evidence="1">Cytoskeleton</location>
        <location evidence="1">Cilium axoneme</location>
    </subcellularLocation>
</comment>
<feature type="region of interest" description="Disordered" evidence="8">
    <location>
        <begin position="1"/>
        <end position="20"/>
    </location>
</feature>
<comment type="similarity">
    <text evidence="5">Belongs to the CFAP91 family.</text>
</comment>
<evidence type="ECO:0000256" key="6">
    <source>
        <dbReference type="ARBA" id="ARBA00029555"/>
    </source>
</evidence>
<reference evidence="10 11" key="1">
    <citation type="journal article" date="2022" name="bioRxiv">
        <title>Genomics of Preaxostyla Flagellates Illuminates Evolutionary Transitions and the Path Towards Mitochondrial Loss.</title>
        <authorList>
            <person name="Novak L.V.F."/>
            <person name="Treitli S.C."/>
            <person name="Pyrih J."/>
            <person name="Halakuc P."/>
            <person name="Pipaliya S.V."/>
            <person name="Vacek V."/>
            <person name="Brzon O."/>
            <person name="Soukal P."/>
            <person name="Eme L."/>
            <person name="Dacks J.B."/>
            <person name="Karnkowska A."/>
            <person name="Elias M."/>
            <person name="Hampl V."/>
        </authorList>
    </citation>
    <scope>NUCLEOTIDE SEQUENCE [LARGE SCALE GENOMIC DNA]</scope>
    <source>
        <strain evidence="10">NAU3</strain>
        <tissue evidence="10">Gut</tissue>
    </source>
</reference>
<organism evidence="10 11">
    <name type="scientific">Blattamonas nauphoetae</name>
    <dbReference type="NCBI Taxonomy" id="2049346"/>
    <lineage>
        <taxon>Eukaryota</taxon>
        <taxon>Metamonada</taxon>
        <taxon>Preaxostyla</taxon>
        <taxon>Oxymonadida</taxon>
        <taxon>Blattamonas</taxon>
    </lineage>
</organism>
<dbReference type="EMBL" id="JARBJD010000016">
    <property type="protein sequence ID" value="KAK2961512.1"/>
    <property type="molecule type" value="Genomic_DNA"/>
</dbReference>
<keyword evidence="10" id="KW-0969">Cilium</keyword>
<gene>
    <name evidence="10" type="ORF">BLNAU_3634</name>
</gene>
<feature type="region of interest" description="Disordered" evidence="8">
    <location>
        <begin position="70"/>
        <end position="89"/>
    </location>
</feature>
<comment type="caution">
    <text evidence="10">The sequence shown here is derived from an EMBL/GenBank/DDBJ whole genome shotgun (WGS) entry which is preliminary data.</text>
</comment>
<feature type="region of interest" description="Disordered" evidence="8">
    <location>
        <begin position="328"/>
        <end position="350"/>
    </location>
</feature>
<keyword evidence="2" id="KW-0963">Cytoplasm</keyword>
<evidence type="ECO:0000313" key="11">
    <source>
        <dbReference type="Proteomes" id="UP001281761"/>
    </source>
</evidence>
<dbReference type="PANTHER" id="PTHR22455">
    <property type="entry name" value="CILIA- AND FLAGELLA-ASSOCIATED PROTEIN 91"/>
    <property type="match status" value="1"/>
</dbReference>
<keyword evidence="11" id="KW-1185">Reference proteome</keyword>
<dbReference type="PANTHER" id="PTHR22455:SF10">
    <property type="entry name" value="CILIA- AND FLAGELLA-ASSOCIATED PROTEIN 91"/>
    <property type="match status" value="1"/>
</dbReference>
<evidence type="ECO:0000256" key="3">
    <source>
        <dbReference type="ARBA" id="ARBA00023212"/>
    </source>
</evidence>
<evidence type="ECO:0000313" key="10">
    <source>
        <dbReference type="EMBL" id="KAK2961512.1"/>
    </source>
</evidence>
<dbReference type="InterPro" id="IPR032840">
    <property type="entry name" value="CFAP91_dom"/>
</dbReference>
<dbReference type="Proteomes" id="UP001281761">
    <property type="component" value="Unassembled WGS sequence"/>
</dbReference>
<dbReference type="Pfam" id="PF14738">
    <property type="entry name" value="CFAP91"/>
    <property type="match status" value="1"/>
</dbReference>
<name>A0ABQ9YCL8_9EUKA</name>
<proteinExistence type="inferred from homology"/>
<sequence>MQTRAQHGTRTETVTLAPGMGGYTNPGGGGMAALQHSLFRHPHLTFNGTMNSAGSNFNDTVQPRVGTRTIATQSDYRESETQTDPYTPPYVVPEGQSQPDILALLPFTYGHGLPAGAHEIAMIEKAQQRHQQEELLPPVSDPKSSKLRVAFLSQCELEDWMEREEEVRRVQDQRVETLKTILRERDTANDQKRSRRLQTMRERRMAEVSEKSDEVERKRIKTLRHHAEDIRHPEGRRRGKRDIVEEYYNTNSKIYAPLTRDGQVSAHAERFIVKNRYIDTLEGLEVLERDLDSSILGKHARLPKGRKARTQTERNKLKVKDHVKEMERMMGDQKGGEQKKEKREGARREKHIPVRPATPTIDGEEDKDRFEGALLLQRLVRGRAVQLMMMEGREKRDDLIRELRMEERIADMEEHGEDVDEMKALVAQHIVNGAVGQIVSSTFDTLAKELVRVREERRISAMVQLAERNRRLREAAESGRRQEEEERRAREDERMRQVMHTQHRTVDNYLEAIIADSCDAAAKKHAVLEARVLAGRLGDVLSEVENRQPDAVVKDLVSSFLFPEVDRGILREQIKRDQRRFHETAKKNLLDAVNETEEELEGKQEQ</sequence>
<evidence type="ECO:0000256" key="2">
    <source>
        <dbReference type="ARBA" id="ARBA00022490"/>
    </source>
</evidence>
<evidence type="ECO:0000256" key="8">
    <source>
        <dbReference type="SAM" id="MobiDB-lite"/>
    </source>
</evidence>
<dbReference type="InterPro" id="IPR026720">
    <property type="entry name" value="CFAP91"/>
</dbReference>
<feature type="compositionally biased region" description="Polar residues" evidence="8">
    <location>
        <begin position="1"/>
        <end position="14"/>
    </location>
</feature>
<accession>A0ABQ9YCL8</accession>
<feature type="coiled-coil region" evidence="7">
    <location>
        <begin position="579"/>
        <end position="606"/>
    </location>
</feature>
<evidence type="ECO:0000256" key="4">
    <source>
        <dbReference type="ARBA" id="ARBA00023273"/>
    </source>
</evidence>
<keyword evidence="3" id="KW-0206">Cytoskeleton</keyword>
<evidence type="ECO:0000256" key="1">
    <source>
        <dbReference type="ARBA" id="ARBA00004430"/>
    </source>
</evidence>
<feature type="domain" description="CFAP91" evidence="9">
    <location>
        <begin position="72"/>
        <end position="224"/>
    </location>
</feature>
<evidence type="ECO:0000256" key="7">
    <source>
        <dbReference type="SAM" id="Coils"/>
    </source>
</evidence>
<protein>
    <recommendedName>
        <fullName evidence="6">Cilia- and flagella-associated protein 91</fullName>
    </recommendedName>
</protein>
<keyword evidence="10" id="KW-0282">Flagellum</keyword>
<feature type="region of interest" description="Disordered" evidence="8">
    <location>
        <begin position="472"/>
        <end position="497"/>
    </location>
</feature>